<name>A0A8S5QJT1_9CAUD</name>
<accession>A0A8S5QJT1</accession>
<protein>
    <submittedName>
        <fullName evidence="1">Uncharacterized protein</fullName>
    </submittedName>
</protein>
<organism evidence="1">
    <name type="scientific">Siphoviridae sp. ctiOl67</name>
    <dbReference type="NCBI Taxonomy" id="2825622"/>
    <lineage>
        <taxon>Viruses</taxon>
        <taxon>Duplodnaviria</taxon>
        <taxon>Heunggongvirae</taxon>
        <taxon>Uroviricota</taxon>
        <taxon>Caudoviricetes</taxon>
    </lineage>
</organism>
<sequence>MDLEQQAALKAAAVQKMPKEQINMITTGYNQ</sequence>
<reference evidence="1" key="1">
    <citation type="journal article" date="2021" name="Proc. Natl. Acad. Sci. U.S.A.">
        <title>A Catalog of Tens of Thousands of Viruses from Human Metagenomes Reveals Hidden Associations with Chronic Diseases.</title>
        <authorList>
            <person name="Tisza M.J."/>
            <person name="Buck C.B."/>
        </authorList>
    </citation>
    <scope>NUCLEOTIDE SEQUENCE</scope>
    <source>
        <strain evidence="1">CtiOl67</strain>
    </source>
</reference>
<evidence type="ECO:0000313" key="1">
    <source>
        <dbReference type="EMBL" id="DAE19049.1"/>
    </source>
</evidence>
<proteinExistence type="predicted"/>
<dbReference type="EMBL" id="BK015666">
    <property type="protein sequence ID" value="DAE19049.1"/>
    <property type="molecule type" value="Genomic_DNA"/>
</dbReference>